<comment type="caution">
    <text evidence="2">The sequence shown here is derived from an EMBL/GenBank/DDBJ whole genome shotgun (WGS) entry which is preliminary data.</text>
</comment>
<sequence>MSTDTSIRRQAEHLRSGLKTSVALTQALLARIAATNARTCAFIRVDAVGALAAARQADAELANGRVRSPLHGIPVAVKDLYDVVGQPTTCHSKLRLDHVAEDDSGPVQKLRDAGAVLLGKLATHEFALGGPSFDLPFPPARNPWDLSRIPGGSSSGSGAAIAAGYTRIALGTCTGGSIGVPAAWCGAVGLKPTYGRVSKYGVFPLSWTLDHCGPLTRSVEDAALTLQVLAGHDARDPSSAPVPVADYTSDLEQGVEKLRVGVPRHTFQNSPLASAAFLDAMSNTEVQLEEAGAVVSEITLPDPAVFLACGRVINSAEIFSVHRDWIRERPDDYGELTLPRFVLGAAIGSEDYLTAMRVRRQLAADVNRVLEHVDVLLTAVTLDVAPPFEPTPYFRFWPVQTYLFNVTGHPTVTVPVGLSAQGLPLAVQVVGRYFDEATVLRVARAIERLSGWERQALPDLQG</sequence>
<dbReference type="InterPro" id="IPR000120">
    <property type="entry name" value="Amidase"/>
</dbReference>
<protein>
    <submittedName>
        <fullName evidence="2">Amidase</fullName>
    </submittedName>
</protein>
<dbReference type="GO" id="GO:0003824">
    <property type="term" value="F:catalytic activity"/>
    <property type="evidence" value="ECO:0007669"/>
    <property type="project" value="InterPro"/>
</dbReference>
<name>A0A261RR51_9BORD</name>
<dbReference type="AlphaFoldDB" id="A0A261RR51"/>
<feature type="domain" description="Amidase" evidence="1">
    <location>
        <begin position="24"/>
        <end position="440"/>
    </location>
</feature>
<dbReference type="Gene3D" id="3.90.1300.10">
    <property type="entry name" value="Amidase signature (AS) domain"/>
    <property type="match status" value="1"/>
</dbReference>
<gene>
    <name evidence="2" type="ORF">CAL19_01850</name>
</gene>
<accession>A0A261RR51</accession>
<dbReference type="PANTHER" id="PTHR11895:SF176">
    <property type="entry name" value="AMIDASE AMID-RELATED"/>
    <property type="match status" value="1"/>
</dbReference>
<dbReference type="Proteomes" id="UP000216947">
    <property type="component" value="Unassembled WGS sequence"/>
</dbReference>
<evidence type="ECO:0000313" key="3">
    <source>
        <dbReference type="Proteomes" id="UP000216947"/>
    </source>
</evidence>
<proteinExistence type="predicted"/>
<dbReference type="EMBL" id="NEVK01000001">
    <property type="protein sequence ID" value="OZI27499.1"/>
    <property type="molecule type" value="Genomic_DNA"/>
</dbReference>
<evidence type="ECO:0000313" key="2">
    <source>
        <dbReference type="EMBL" id="OZI27499.1"/>
    </source>
</evidence>
<dbReference type="InterPro" id="IPR036928">
    <property type="entry name" value="AS_sf"/>
</dbReference>
<dbReference type="Pfam" id="PF01425">
    <property type="entry name" value="Amidase"/>
    <property type="match status" value="1"/>
</dbReference>
<organism evidence="2 3">
    <name type="scientific">Bordetella genomosp. 7</name>
    <dbReference type="NCBI Taxonomy" id="1416805"/>
    <lineage>
        <taxon>Bacteria</taxon>
        <taxon>Pseudomonadati</taxon>
        <taxon>Pseudomonadota</taxon>
        <taxon>Betaproteobacteria</taxon>
        <taxon>Burkholderiales</taxon>
        <taxon>Alcaligenaceae</taxon>
        <taxon>Bordetella</taxon>
    </lineage>
</organism>
<dbReference type="InterPro" id="IPR023631">
    <property type="entry name" value="Amidase_dom"/>
</dbReference>
<dbReference type="SUPFAM" id="SSF75304">
    <property type="entry name" value="Amidase signature (AS) enzymes"/>
    <property type="match status" value="1"/>
</dbReference>
<dbReference type="RefSeq" id="WP_094795853.1">
    <property type="nucleotide sequence ID" value="NZ_NEVK01000001.1"/>
</dbReference>
<evidence type="ECO:0000259" key="1">
    <source>
        <dbReference type="Pfam" id="PF01425"/>
    </source>
</evidence>
<reference evidence="3" key="1">
    <citation type="submission" date="2017-05" db="EMBL/GenBank/DDBJ databases">
        <title>Complete and WGS of Bordetella genogroups.</title>
        <authorList>
            <person name="Spilker T."/>
            <person name="Lipuma J."/>
        </authorList>
    </citation>
    <scope>NUCLEOTIDE SEQUENCE [LARGE SCALE GENOMIC DNA]</scope>
    <source>
        <strain evidence="3">AU18089</strain>
    </source>
</reference>
<dbReference type="PANTHER" id="PTHR11895">
    <property type="entry name" value="TRANSAMIDASE"/>
    <property type="match status" value="1"/>
</dbReference>
<keyword evidence="3" id="KW-1185">Reference proteome</keyword>